<organism evidence="1 2">
    <name type="scientific">Leptospira saintgironsiae</name>
    <dbReference type="NCBI Taxonomy" id="2023183"/>
    <lineage>
        <taxon>Bacteria</taxon>
        <taxon>Pseudomonadati</taxon>
        <taxon>Spirochaetota</taxon>
        <taxon>Spirochaetia</taxon>
        <taxon>Leptospirales</taxon>
        <taxon>Leptospiraceae</taxon>
        <taxon>Leptospira</taxon>
    </lineage>
</organism>
<dbReference type="OrthoDB" id="1491713at2"/>
<reference evidence="1 2" key="1">
    <citation type="submission" date="2017-07" db="EMBL/GenBank/DDBJ databases">
        <title>Leptospira spp. isolated from tropical soils.</title>
        <authorList>
            <person name="Thibeaux R."/>
            <person name="Iraola G."/>
            <person name="Ferres I."/>
            <person name="Bierque E."/>
            <person name="Girault D."/>
            <person name="Soupe-Gilbert M.-E."/>
            <person name="Picardeau M."/>
            <person name="Goarant C."/>
        </authorList>
    </citation>
    <scope>NUCLEOTIDE SEQUENCE [LARGE SCALE GENOMIC DNA]</scope>
    <source>
        <strain evidence="1 2">FH4-C-A2</strain>
    </source>
</reference>
<gene>
    <name evidence="1" type="ORF">CH362_01190</name>
</gene>
<name>A0A2M9YFS9_9LEPT</name>
<comment type="caution">
    <text evidence="1">The sequence shown here is derived from an EMBL/GenBank/DDBJ whole genome shotgun (WGS) entry which is preliminary data.</text>
</comment>
<dbReference type="Proteomes" id="UP000231926">
    <property type="component" value="Unassembled WGS sequence"/>
</dbReference>
<sequence length="238" mass="27366">MYKSILVLFFLFLISPLGSTDLGKIRFNGTATDLETGTLLYKDFHEETWENGKHVSSIITYKDREGKIFAKKKINFLKNRTLPEFQLEDYRDGYLEGGILQSGSSVKLFARRKSADMIQEKILDGGNLSALDGGFDYFVIDHWEELISGKKINFHFLVPVERDKFQFSVEKTKEGEYKGKPALFLRMKIASAILSMFVKPIDLVYDIESKRIMEFKGTSNINDENGKSHKVKIVYGFR</sequence>
<proteinExistence type="predicted"/>
<dbReference type="AlphaFoldDB" id="A0A2M9YFS9"/>
<evidence type="ECO:0008006" key="3">
    <source>
        <dbReference type="Google" id="ProtNLM"/>
    </source>
</evidence>
<dbReference type="EMBL" id="NPDR01000001">
    <property type="protein sequence ID" value="PJZ50422.1"/>
    <property type="molecule type" value="Genomic_DNA"/>
</dbReference>
<evidence type="ECO:0000313" key="2">
    <source>
        <dbReference type="Proteomes" id="UP000231926"/>
    </source>
</evidence>
<accession>A0A2M9YFS9</accession>
<evidence type="ECO:0000313" key="1">
    <source>
        <dbReference type="EMBL" id="PJZ50422.1"/>
    </source>
</evidence>
<keyword evidence="2" id="KW-1185">Reference proteome</keyword>
<protein>
    <recommendedName>
        <fullName evidence="3">DUF3108 domain-containing protein</fullName>
    </recommendedName>
</protein>